<dbReference type="EMBL" id="CP049742">
    <property type="protein sequence ID" value="QPC48408.1"/>
    <property type="molecule type" value="Genomic_DNA"/>
</dbReference>
<gene>
    <name evidence="1" type="ORF">G8O30_08035</name>
</gene>
<protein>
    <submittedName>
        <fullName evidence="1">Uncharacterized protein</fullName>
    </submittedName>
</protein>
<evidence type="ECO:0000313" key="2">
    <source>
        <dbReference type="Proteomes" id="UP000593626"/>
    </source>
</evidence>
<keyword evidence="2" id="KW-1185">Reference proteome</keyword>
<dbReference type="Proteomes" id="UP000593626">
    <property type="component" value="Chromosome"/>
</dbReference>
<proteinExistence type="predicted"/>
<reference evidence="1 2" key="1">
    <citation type="submission" date="2019-07" db="EMBL/GenBank/DDBJ databases">
        <title>Genome sequence of 2 isolates from Red Sea Mangroves.</title>
        <authorList>
            <person name="Sefrji F."/>
            <person name="Michoud G."/>
            <person name="Merlino G."/>
            <person name="Daffonchio D."/>
        </authorList>
    </citation>
    <scope>NUCLEOTIDE SEQUENCE [LARGE SCALE GENOMIC DNA]</scope>
    <source>
        <strain evidence="1 2">R1DC41</strain>
    </source>
</reference>
<organism evidence="1 2">
    <name type="scientific">Mangrovibacillus cuniculi</name>
    <dbReference type="NCBI Taxonomy" id="2593652"/>
    <lineage>
        <taxon>Bacteria</taxon>
        <taxon>Bacillati</taxon>
        <taxon>Bacillota</taxon>
        <taxon>Bacilli</taxon>
        <taxon>Bacillales</taxon>
        <taxon>Bacillaceae</taxon>
        <taxon>Mangrovibacillus</taxon>
    </lineage>
</organism>
<name>A0A7S8CEB8_9BACI</name>
<sequence>MNGRRNGDDVAGARDNQRDFKVKVNAYIDGDDFCRAVNRCLGDLVAGANDDDNHNGRRRRHCWEKF</sequence>
<accession>A0A7S8CEB8</accession>
<evidence type="ECO:0000313" key="1">
    <source>
        <dbReference type="EMBL" id="QPC48408.1"/>
    </source>
</evidence>
<dbReference type="AlphaFoldDB" id="A0A7S8CEB8"/>
<dbReference type="KEGG" id="mcui:G8O30_08035"/>